<comment type="caution">
    <text evidence="1">The sequence shown here is derived from an EMBL/GenBank/DDBJ whole genome shotgun (WGS) entry which is preliminary data.</text>
</comment>
<evidence type="ECO:0000313" key="2">
    <source>
        <dbReference type="Proteomes" id="UP000789366"/>
    </source>
</evidence>
<sequence>EPSLFPSTTISMPTGHQTIEQVLQKHVENALPFTEIQQNCITYRLVAWIVEEMMPLNCINHDWF</sequence>
<dbReference type="EMBL" id="CAJVPW010052492">
    <property type="protein sequence ID" value="CAG8768294.1"/>
    <property type="molecule type" value="Genomic_DNA"/>
</dbReference>
<name>A0ACA9QXN9_9GLOM</name>
<feature type="non-terminal residue" evidence="1">
    <location>
        <position position="1"/>
    </location>
</feature>
<keyword evidence="2" id="KW-1185">Reference proteome</keyword>
<accession>A0ACA9QXN9</accession>
<gene>
    <name evidence="1" type="ORF">SPELUC_LOCUS15610</name>
</gene>
<protein>
    <submittedName>
        <fullName evidence="1">17026_t:CDS:1</fullName>
    </submittedName>
</protein>
<proteinExistence type="predicted"/>
<evidence type="ECO:0000313" key="1">
    <source>
        <dbReference type="EMBL" id="CAG8768294.1"/>
    </source>
</evidence>
<reference evidence="1" key="1">
    <citation type="submission" date="2021-06" db="EMBL/GenBank/DDBJ databases">
        <authorList>
            <person name="Kallberg Y."/>
            <person name="Tangrot J."/>
            <person name="Rosling A."/>
        </authorList>
    </citation>
    <scope>NUCLEOTIDE SEQUENCE</scope>
    <source>
        <strain evidence="1">28 12/20/2015</strain>
    </source>
</reference>
<organism evidence="1 2">
    <name type="scientific">Cetraspora pellucida</name>
    <dbReference type="NCBI Taxonomy" id="1433469"/>
    <lineage>
        <taxon>Eukaryota</taxon>
        <taxon>Fungi</taxon>
        <taxon>Fungi incertae sedis</taxon>
        <taxon>Mucoromycota</taxon>
        <taxon>Glomeromycotina</taxon>
        <taxon>Glomeromycetes</taxon>
        <taxon>Diversisporales</taxon>
        <taxon>Gigasporaceae</taxon>
        <taxon>Cetraspora</taxon>
    </lineage>
</organism>
<dbReference type="Proteomes" id="UP000789366">
    <property type="component" value="Unassembled WGS sequence"/>
</dbReference>